<dbReference type="Proteomes" id="UP000275078">
    <property type="component" value="Unassembled WGS sequence"/>
</dbReference>
<dbReference type="AlphaFoldDB" id="A0A3N4IB31"/>
<feature type="compositionally biased region" description="Polar residues" evidence="1">
    <location>
        <begin position="83"/>
        <end position="92"/>
    </location>
</feature>
<feature type="compositionally biased region" description="Basic and acidic residues" evidence="1">
    <location>
        <begin position="71"/>
        <end position="80"/>
    </location>
</feature>
<sequence length="113" mass="12194">MTEPNNVKATYQAITDAERYANQMERQLEALEQKLDAFLAEFESSNEEDAKDMRSDAGNADGLESVGDGAEPVKEEDHIQGQRLRTANTSASGEVGSGDSAKEPASNGNTKKE</sequence>
<keyword evidence="3" id="KW-1185">Reference proteome</keyword>
<evidence type="ECO:0000313" key="3">
    <source>
        <dbReference type="Proteomes" id="UP000275078"/>
    </source>
</evidence>
<gene>
    <name evidence="2" type="ORF">BJ508DRAFT_413488</name>
</gene>
<proteinExistence type="predicted"/>
<evidence type="ECO:0000256" key="1">
    <source>
        <dbReference type="SAM" id="MobiDB-lite"/>
    </source>
</evidence>
<organism evidence="2 3">
    <name type="scientific">Ascobolus immersus RN42</name>
    <dbReference type="NCBI Taxonomy" id="1160509"/>
    <lineage>
        <taxon>Eukaryota</taxon>
        <taxon>Fungi</taxon>
        <taxon>Dikarya</taxon>
        <taxon>Ascomycota</taxon>
        <taxon>Pezizomycotina</taxon>
        <taxon>Pezizomycetes</taxon>
        <taxon>Pezizales</taxon>
        <taxon>Ascobolaceae</taxon>
        <taxon>Ascobolus</taxon>
    </lineage>
</organism>
<feature type="region of interest" description="Disordered" evidence="1">
    <location>
        <begin position="42"/>
        <end position="113"/>
    </location>
</feature>
<protein>
    <submittedName>
        <fullName evidence="2">Uncharacterized protein</fullName>
    </submittedName>
</protein>
<accession>A0A3N4IB31</accession>
<reference evidence="2 3" key="1">
    <citation type="journal article" date="2018" name="Nat. Ecol. Evol.">
        <title>Pezizomycetes genomes reveal the molecular basis of ectomycorrhizal truffle lifestyle.</title>
        <authorList>
            <person name="Murat C."/>
            <person name="Payen T."/>
            <person name="Noel B."/>
            <person name="Kuo A."/>
            <person name="Morin E."/>
            <person name="Chen J."/>
            <person name="Kohler A."/>
            <person name="Krizsan K."/>
            <person name="Balestrini R."/>
            <person name="Da Silva C."/>
            <person name="Montanini B."/>
            <person name="Hainaut M."/>
            <person name="Levati E."/>
            <person name="Barry K.W."/>
            <person name="Belfiori B."/>
            <person name="Cichocki N."/>
            <person name="Clum A."/>
            <person name="Dockter R.B."/>
            <person name="Fauchery L."/>
            <person name="Guy J."/>
            <person name="Iotti M."/>
            <person name="Le Tacon F."/>
            <person name="Lindquist E.A."/>
            <person name="Lipzen A."/>
            <person name="Malagnac F."/>
            <person name="Mello A."/>
            <person name="Molinier V."/>
            <person name="Miyauchi S."/>
            <person name="Poulain J."/>
            <person name="Riccioni C."/>
            <person name="Rubini A."/>
            <person name="Sitrit Y."/>
            <person name="Splivallo R."/>
            <person name="Traeger S."/>
            <person name="Wang M."/>
            <person name="Zifcakova L."/>
            <person name="Wipf D."/>
            <person name="Zambonelli A."/>
            <person name="Paolocci F."/>
            <person name="Nowrousian M."/>
            <person name="Ottonello S."/>
            <person name="Baldrian P."/>
            <person name="Spatafora J.W."/>
            <person name="Henrissat B."/>
            <person name="Nagy L.G."/>
            <person name="Aury J.M."/>
            <person name="Wincker P."/>
            <person name="Grigoriev I.V."/>
            <person name="Bonfante P."/>
            <person name="Martin F.M."/>
        </authorList>
    </citation>
    <scope>NUCLEOTIDE SEQUENCE [LARGE SCALE GENOMIC DNA]</scope>
    <source>
        <strain evidence="2 3">RN42</strain>
    </source>
</reference>
<name>A0A3N4IB31_ASCIM</name>
<evidence type="ECO:0000313" key="2">
    <source>
        <dbReference type="EMBL" id="RPA83295.1"/>
    </source>
</evidence>
<dbReference type="EMBL" id="ML119665">
    <property type="protein sequence ID" value="RPA83295.1"/>
    <property type="molecule type" value="Genomic_DNA"/>
</dbReference>